<evidence type="ECO:0000256" key="8">
    <source>
        <dbReference type="SAM" id="MobiDB-lite"/>
    </source>
</evidence>
<keyword evidence="9" id="KW-1133">Transmembrane helix</keyword>
<dbReference type="InterPro" id="IPR000433">
    <property type="entry name" value="Znf_ZZ"/>
</dbReference>
<dbReference type="GO" id="GO:0006338">
    <property type="term" value="P:chromatin remodeling"/>
    <property type="evidence" value="ECO:0007669"/>
    <property type="project" value="TreeGrafter"/>
</dbReference>
<name>A0A2P2L1B0_RHIMU</name>
<evidence type="ECO:0000256" key="7">
    <source>
        <dbReference type="PROSITE-ProRule" id="PRU00228"/>
    </source>
</evidence>
<proteinExistence type="predicted"/>
<organism evidence="14">
    <name type="scientific">Rhizophora mucronata</name>
    <name type="common">Asiatic mangrove</name>
    <dbReference type="NCBI Taxonomy" id="61149"/>
    <lineage>
        <taxon>Eukaryota</taxon>
        <taxon>Viridiplantae</taxon>
        <taxon>Streptophyta</taxon>
        <taxon>Embryophyta</taxon>
        <taxon>Tracheophyta</taxon>
        <taxon>Spermatophyta</taxon>
        <taxon>Magnoliopsida</taxon>
        <taxon>eudicotyledons</taxon>
        <taxon>Gunneridae</taxon>
        <taxon>Pentapetalae</taxon>
        <taxon>rosids</taxon>
        <taxon>fabids</taxon>
        <taxon>Malpighiales</taxon>
        <taxon>Rhizophoraceae</taxon>
        <taxon>Rhizophora</taxon>
    </lineage>
</organism>
<sequence length="228" mass="26127">MGRSRAVTRSTGEDPNQRLKRKRLGPNVDHRDTATPSTVCQETIEGKRALYHCNYCHKDITGMIRIKCVVCPDFDLCIECFSVGAEVNPHKSNHPYRVMDNLAFPLICSDWNADEEMLLLEGIEMYGFGNWTEVAEHVGTKSKSQCIDHYVTVYVNSPCFPLPVRPVLCRLFIWTQVHLLCPICMTTKQFHYSTKIIFVAIYSSSFLLSWLTYSFTSHQNIQVLILVI</sequence>
<keyword evidence="9" id="KW-0812">Transmembrane</keyword>
<evidence type="ECO:0000256" key="6">
    <source>
        <dbReference type="ARBA" id="ARBA00023242"/>
    </source>
</evidence>
<feature type="domain" description="Myb-like" evidence="10">
    <location>
        <begin position="109"/>
        <end position="154"/>
    </location>
</feature>
<evidence type="ECO:0000259" key="11">
    <source>
        <dbReference type="PROSITE" id="PS50135"/>
    </source>
</evidence>
<dbReference type="InterPro" id="IPR009057">
    <property type="entry name" value="Homeodomain-like_sf"/>
</dbReference>
<evidence type="ECO:0000256" key="9">
    <source>
        <dbReference type="SAM" id="Phobius"/>
    </source>
</evidence>
<dbReference type="GO" id="GO:0008270">
    <property type="term" value="F:zinc ion binding"/>
    <property type="evidence" value="ECO:0007669"/>
    <property type="project" value="UniProtKB-KW"/>
</dbReference>
<keyword evidence="2" id="KW-0479">Metal-binding</keyword>
<dbReference type="InterPro" id="IPR001005">
    <property type="entry name" value="SANT/Myb"/>
</dbReference>
<dbReference type="FunFam" id="1.10.10.60:FF:000115">
    <property type="entry name" value="Transcriptional adapter 2"/>
    <property type="match status" value="1"/>
</dbReference>
<keyword evidence="5" id="KW-0238">DNA-binding</keyword>
<feature type="domain" description="ZZ-type" evidence="11">
    <location>
        <begin position="48"/>
        <end position="104"/>
    </location>
</feature>
<keyword evidence="3 7" id="KW-0863">Zinc-finger</keyword>
<dbReference type="CDD" id="cd00167">
    <property type="entry name" value="SANT"/>
    <property type="match status" value="1"/>
</dbReference>
<dbReference type="SUPFAM" id="SSF57850">
    <property type="entry name" value="RING/U-box"/>
    <property type="match status" value="1"/>
</dbReference>
<evidence type="ECO:0000259" key="13">
    <source>
        <dbReference type="PROSITE" id="PS51294"/>
    </source>
</evidence>
<dbReference type="PROSITE" id="PS51294">
    <property type="entry name" value="HTH_MYB"/>
    <property type="match status" value="1"/>
</dbReference>
<keyword evidence="4" id="KW-0862">Zinc</keyword>
<accession>A0A2P2L1B0</accession>
<evidence type="ECO:0000256" key="1">
    <source>
        <dbReference type="ARBA" id="ARBA00004123"/>
    </source>
</evidence>
<evidence type="ECO:0000313" key="14">
    <source>
        <dbReference type="EMBL" id="MBX11761.1"/>
    </source>
</evidence>
<feature type="domain" description="SANT" evidence="12">
    <location>
        <begin position="106"/>
        <end position="158"/>
    </location>
</feature>
<dbReference type="GO" id="GO:0003682">
    <property type="term" value="F:chromatin binding"/>
    <property type="evidence" value="ECO:0007669"/>
    <property type="project" value="TreeGrafter"/>
</dbReference>
<evidence type="ECO:0000259" key="12">
    <source>
        <dbReference type="PROSITE" id="PS51293"/>
    </source>
</evidence>
<dbReference type="PANTHER" id="PTHR12374">
    <property type="entry name" value="TRANSCRIPTIONAL ADAPTOR 2 ADA2 -RELATED"/>
    <property type="match status" value="1"/>
</dbReference>
<feature type="region of interest" description="Disordered" evidence="8">
    <location>
        <begin position="1"/>
        <end position="37"/>
    </location>
</feature>
<dbReference type="PROSITE" id="PS50135">
    <property type="entry name" value="ZF_ZZ_2"/>
    <property type="match status" value="1"/>
</dbReference>
<dbReference type="CDD" id="cd02335">
    <property type="entry name" value="ZZ_ADA2"/>
    <property type="match status" value="1"/>
</dbReference>
<keyword evidence="9" id="KW-0472">Membrane</keyword>
<dbReference type="EMBL" id="GGEC01031277">
    <property type="protein sequence ID" value="MBX11761.1"/>
    <property type="molecule type" value="Transcribed_RNA"/>
</dbReference>
<keyword evidence="6" id="KW-0539">Nucleus</keyword>
<dbReference type="AlphaFoldDB" id="A0A2P2L1B0"/>
<dbReference type="GO" id="GO:0006357">
    <property type="term" value="P:regulation of transcription by RNA polymerase II"/>
    <property type="evidence" value="ECO:0007669"/>
    <property type="project" value="TreeGrafter"/>
</dbReference>
<dbReference type="SMART" id="SM00717">
    <property type="entry name" value="SANT"/>
    <property type="match status" value="1"/>
</dbReference>
<dbReference type="InterPro" id="IPR041983">
    <property type="entry name" value="ADA2-like_ZZ"/>
</dbReference>
<dbReference type="InterPro" id="IPR017930">
    <property type="entry name" value="Myb_dom"/>
</dbReference>
<evidence type="ECO:0000259" key="10">
    <source>
        <dbReference type="PROSITE" id="PS50090"/>
    </source>
</evidence>
<dbReference type="PANTHER" id="PTHR12374:SF20">
    <property type="entry name" value="TRANSCRIPTIONAL ADAPTER 2-ALPHA"/>
    <property type="match status" value="1"/>
</dbReference>
<dbReference type="InterPro" id="IPR017884">
    <property type="entry name" value="SANT_dom"/>
</dbReference>
<dbReference type="GO" id="GO:0005634">
    <property type="term" value="C:nucleus"/>
    <property type="evidence" value="ECO:0007669"/>
    <property type="project" value="UniProtKB-SubCell"/>
</dbReference>
<dbReference type="SMART" id="SM00291">
    <property type="entry name" value="ZnF_ZZ"/>
    <property type="match status" value="1"/>
</dbReference>
<dbReference type="InterPro" id="IPR043145">
    <property type="entry name" value="Znf_ZZ_sf"/>
</dbReference>
<reference evidence="14" key="1">
    <citation type="submission" date="2018-02" db="EMBL/GenBank/DDBJ databases">
        <title>Rhizophora mucronata_Transcriptome.</title>
        <authorList>
            <person name="Meera S.P."/>
            <person name="Sreeshan A."/>
            <person name="Augustine A."/>
        </authorList>
    </citation>
    <scope>NUCLEOTIDE SEQUENCE</scope>
    <source>
        <tissue evidence="14">Leaf</tissue>
    </source>
</reference>
<dbReference type="GO" id="GO:0003677">
    <property type="term" value="F:DNA binding"/>
    <property type="evidence" value="ECO:0007669"/>
    <property type="project" value="UniProtKB-KW"/>
</dbReference>
<protein>
    <submittedName>
        <fullName evidence="14">Uncharacterized protein MANES_05G167800</fullName>
    </submittedName>
</protein>
<dbReference type="SUPFAM" id="SSF46689">
    <property type="entry name" value="Homeodomain-like"/>
    <property type="match status" value="1"/>
</dbReference>
<comment type="subcellular location">
    <subcellularLocation>
        <location evidence="1">Nucleus</location>
    </subcellularLocation>
</comment>
<dbReference type="GO" id="GO:0003713">
    <property type="term" value="F:transcription coactivator activity"/>
    <property type="evidence" value="ECO:0007669"/>
    <property type="project" value="TreeGrafter"/>
</dbReference>
<dbReference type="Gene3D" id="3.30.60.90">
    <property type="match status" value="1"/>
</dbReference>
<dbReference type="Gene3D" id="1.10.10.60">
    <property type="entry name" value="Homeodomain-like"/>
    <property type="match status" value="1"/>
</dbReference>
<dbReference type="PROSITE" id="PS50090">
    <property type="entry name" value="MYB_LIKE"/>
    <property type="match status" value="1"/>
</dbReference>
<dbReference type="FunFam" id="3.30.60.90:FF:000013">
    <property type="entry name" value="Transcriptional adapter"/>
    <property type="match status" value="1"/>
</dbReference>
<evidence type="ECO:0000256" key="3">
    <source>
        <dbReference type="ARBA" id="ARBA00022771"/>
    </source>
</evidence>
<feature type="transmembrane region" description="Helical" evidence="9">
    <location>
        <begin position="196"/>
        <end position="215"/>
    </location>
</feature>
<evidence type="ECO:0000256" key="4">
    <source>
        <dbReference type="ARBA" id="ARBA00022833"/>
    </source>
</evidence>
<dbReference type="PROSITE" id="PS01357">
    <property type="entry name" value="ZF_ZZ_1"/>
    <property type="match status" value="1"/>
</dbReference>
<evidence type="ECO:0000256" key="5">
    <source>
        <dbReference type="ARBA" id="ARBA00023125"/>
    </source>
</evidence>
<dbReference type="PROSITE" id="PS51293">
    <property type="entry name" value="SANT"/>
    <property type="match status" value="1"/>
</dbReference>
<dbReference type="Pfam" id="PF00249">
    <property type="entry name" value="Myb_DNA-binding"/>
    <property type="match status" value="1"/>
</dbReference>
<dbReference type="Pfam" id="PF25299">
    <property type="entry name" value="ZZ_ADA2"/>
    <property type="match status" value="1"/>
</dbReference>
<evidence type="ECO:0000256" key="2">
    <source>
        <dbReference type="ARBA" id="ARBA00022723"/>
    </source>
</evidence>
<feature type="domain" description="HTH myb-type" evidence="13">
    <location>
        <begin position="111"/>
        <end position="158"/>
    </location>
</feature>